<evidence type="ECO:0000313" key="1">
    <source>
        <dbReference type="EMBL" id="VCU11005.1"/>
    </source>
</evidence>
<organism evidence="1 2">
    <name type="scientific">Rhodoplanes serenus</name>
    <dbReference type="NCBI Taxonomy" id="200615"/>
    <lineage>
        <taxon>Bacteria</taxon>
        <taxon>Pseudomonadati</taxon>
        <taxon>Pseudomonadota</taxon>
        <taxon>Alphaproteobacteria</taxon>
        <taxon>Hyphomicrobiales</taxon>
        <taxon>Nitrobacteraceae</taxon>
        <taxon>Rhodoplanes</taxon>
    </lineage>
</organism>
<accession>A0A3S5CYP0</accession>
<dbReference type="Pfam" id="PF03692">
    <property type="entry name" value="CxxCxxCC"/>
    <property type="match status" value="1"/>
</dbReference>
<evidence type="ECO:0000313" key="2">
    <source>
        <dbReference type="Proteomes" id="UP000289200"/>
    </source>
</evidence>
<dbReference type="OrthoDB" id="196483at2"/>
<comment type="caution">
    <text evidence="1">The sequence shown here is derived from an EMBL/GenBank/DDBJ whole genome shotgun (WGS) entry which is preliminary data.</text>
</comment>
<dbReference type="EMBL" id="UWOC01000185">
    <property type="protein sequence ID" value="VCU11005.1"/>
    <property type="molecule type" value="Genomic_DNA"/>
</dbReference>
<gene>
    <name evidence="1" type="ORF">RHODGE_RHODGE_04209</name>
</gene>
<dbReference type="InterPro" id="IPR005358">
    <property type="entry name" value="Puta_zinc/iron-chelating_dom"/>
</dbReference>
<evidence type="ECO:0008006" key="3">
    <source>
        <dbReference type="Google" id="ProtNLM"/>
    </source>
</evidence>
<keyword evidence="2" id="KW-1185">Reference proteome</keyword>
<name>A0A3S5CYP0_9BRAD</name>
<proteinExistence type="predicted"/>
<dbReference type="AlphaFoldDB" id="A0A3S5CYP0"/>
<protein>
    <recommendedName>
        <fullName evidence="3">Zinc/iron-chelating domain-containing protein</fullName>
    </recommendedName>
</protein>
<dbReference type="RefSeq" id="WP_129611040.1">
    <property type="nucleotide sequence ID" value="NZ_UWOC01000185.1"/>
</dbReference>
<dbReference type="Proteomes" id="UP000289200">
    <property type="component" value="Unassembled WGS sequence"/>
</dbReference>
<sequence>MTTLDQHDSAATGETWSCQTCGACCAFSAEWPRFSLESEADIARIPAVHVDDAAGRMRCVGDRCSALVGEVGSDTACSVYAVRPEVCRACEPGDPECLMARAHWGL</sequence>
<reference evidence="2" key="1">
    <citation type="submission" date="2018-10" db="EMBL/GenBank/DDBJ databases">
        <authorList>
            <person name="Peiro R."/>
            <person name="Begona"/>
            <person name="Cbmso G."/>
            <person name="Lopez M."/>
            <person name="Gonzalez S."/>
            <person name="Sacristan E."/>
            <person name="Castillo E."/>
        </authorList>
    </citation>
    <scope>NUCLEOTIDE SEQUENCE [LARGE SCALE GENOMIC DNA]</scope>
</reference>